<comment type="subcellular location">
    <subcellularLocation>
        <location evidence="2">Nucleus</location>
    </subcellularLocation>
</comment>
<dbReference type="InterPro" id="IPR051658">
    <property type="entry name" value="UBLCP1"/>
</dbReference>
<dbReference type="SMART" id="SM00213">
    <property type="entry name" value="UBQ"/>
    <property type="match status" value="1"/>
</dbReference>
<evidence type="ECO:0000256" key="6">
    <source>
        <dbReference type="ARBA" id="ARBA00022842"/>
    </source>
</evidence>
<comment type="caution">
    <text evidence="15">The sequence shown here is derived from an EMBL/GenBank/DDBJ whole genome shotgun (WGS) entry which is preliminary data.</text>
</comment>
<evidence type="ECO:0000256" key="1">
    <source>
        <dbReference type="ARBA" id="ARBA00001946"/>
    </source>
</evidence>
<dbReference type="GO" id="GO:0090364">
    <property type="term" value="P:regulation of proteasome assembly"/>
    <property type="evidence" value="ECO:0007669"/>
    <property type="project" value="InterPro"/>
</dbReference>
<evidence type="ECO:0000256" key="5">
    <source>
        <dbReference type="ARBA" id="ARBA00022801"/>
    </source>
</evidence>
<dbReference type="GO" id="GO:0005634">
    <property type="term" value="C:nucleus"/>
    <property type="evidence" value="ECO:0007669"/>
    <property type="project" value="UniProtKB-SubCell"/>
</dbReference>
<evidence type="ECO:0000259" key="14">
    <source>
        <dbReference type="PROSITE" id="PS50969"/>
    </source>
</evidence>
<dbReference type="GO" id="GO:0004722">
    <property type="term" value="F:protein serine/threonine phosphatase activity"/>
    <property type="evidence" value="ECO:0007669"/>
    <property type="project" value="UniProtKB-EC"/>
</dbReference>
<dbReference type="InterPro" id="IPR029058">
    <property type="entry name" value="AB_hydrolase_fold"/>
</dbReference>
<keyword evidence="16" id="KW-1185">Reference proteome</keyword>
<evidence type="ECO:0000256" key="4">
    <source>
        <dbReference type="ARBA" id="ARBA00022723"/>
    </source>
</evidence>
<evidence type="ECO:0000259" key="13">
    <source>
        <dbReference type="PROSITE" id="PS50053"/>
    </source>
</evidence>
<evidence type="ECO:0000256" key="9">
    <source>
        <dbReference type="ARBA" id="ARBA00032039"/>
    </source>
</evidence>
<dbReference type="EC" id="3.1.3.16" evidence="3"/>
<dbReference type="SUPFAM" id="SSF54236">
    <property type="entry name" value="Ubiquitin-like"/>
    <property type="match status" value="1"/>
</dbReference>
<dbReference type="InterPro" id="IPR002925">
    <property type="entry name" value="Dienelactn_hydro"/>
</dbReference>
<dbReference type="InterPro" id="IPR011943">
    <property type="entry name" value="HAD-SF_hydro_IIID"/>
</dbReference>
<dbReference type="SMART" id="SM00577">
    <property type="entry name" value="CPDc"/>
    <property type="match status" value="1"/>
</dbReference>
<dbReference type="InterPro" id="IPR023214">
    <property type="entry name" value="HAD_sf"/>
</dbReference>
<dbReference type="SUPFAM" id="SSF53474">
    <property type="entry name" value="alpha/beta-Hydrolases"/>
    <property type="match status" value="1"/>
</dbReference>
<feature type="domain" description="FCP1 homology" evidence="14">
    <location>
        <begin position="496"/>
        <end position="659"/>
    </location>
</feature>
<dbReference type="PROSITE" id="PS50053">
    <property type="entry name" value="UBIQUITIN_2"/>
    <property type="match status" value="1"/>
</dbReference>
<evidence type="ECO:0000256" key="8">
    <source>
        <dbReference type="ARBA" id="ARBA00023242"/>
    </source>
</evidence>
<dbReference type="Pfam" id="PF00240">
    <property type="entry name" value="ubiquitin"/>
    <property type="match status" value="1"/>
</dbReference>
<dbReference type="Pfam" id="PF03031">
    <property type="entry name" value="NIF"/>
    <property type="match status" value="1"/>
</dbReference>
<evidence type="ECO:0000256" key="2">
    <source>
        <dbReference type="ARBA" id="ARBA00004123"/>
    </source>
</evidence>
<dbReference type="AlphaFoldDB" id="A0A9P5RTY7"/>
<keyword evidence="7" id="KW-0904">Protein phosphatase</keyword>
<evidence type="ECO:0000313" key="16">
    <source>
        <dbReference type="Proteomes" id="UP000748756"/>
    </source>
</evidence>
<dbReference type="Proteomes" id="UP000748756">
    <property type="component" value="Unassembled WGS sequence"/>
</dbReference>
<evidence type="ECO:0000256" key="12">
    <source>
        <dbReference type="SAM" id="MobiDB-lite"/>
    </source>
</evidence>
<gene>
    <name evidence="15" type="ORF">BG015_010463</name>
</gene>
<name>A0A9P5RTY7_9FUNG</name>
<dbReference type="PROSITE" id="PS50969">
    <property type="entry name" value="FCP1"/>
    <property type="match status" value="1"/>
</dbReference>
<dbReference type="CDD" id="cd01813">
    <property type="entry name" value="Ubl_UBLCP1"/>
    <property type="match status" value="1"/>
</dbReference>
<dbReference type="Gene3D" id="3.40.50.1000">
    <property type="entry name" value="HAD superfamily/HAD-like"/>
    <property type="match status" value="1"/>
</dbReference>
<comment type="catalytic activity">
    <reaction evidence="11">
        <text>O-phospho-L-threonyl-[protein] + H2O = L-threonyl-[protein] + phosphate</text>
        <dbReference type="Rhea" id="RHEA:47004"/>
        <dbReference type="Rhea" id="RHEA-COMP:11060"/>
        <dbReference type="Rhea" id="RHEA-COMP:11605"/>
        <dbReference type="ChEBI" id="CHEBI:15377"/>
        <dbReference type="ChEBI" id="CHEBI:30013"/>
        <dbReference type="ChEBI" id="CHEBI:43474"/>
        <dbReference type="ChEBI" id="CHEBI:61977"/>
        <dbReference type="EC" id="3.1.3.16"/>
    </reaction>
</comment>
<dbReference type="GO" id="GO:0046872">
    <property type="term" value="F:metal ion binding"/>
    <property type="evidence" value="ECO:0007669"/>
    <property type="project" value="UniProtKB-KW"/>
</dbReference>
<dbReference type="InterPro" id="IPR029071">
    <property type="entry name" value="Ubiquitin-like_domsf"/>
</dbReference>
<dbReference type="Pfam" id="PF01738">
    <property type="entry name" value="DLH"/>
    <property type="match status" value="1"/>
</dbReference>
<evidence type="ECO:0000313" key="15">
    <source>
        <dbReference type="EMBL" id="KAF9147832.1"/>
    </source>
</evidence>
<dbReference type="PANTHER" id="PTHR48493">
    <property type="entry name" value="UBIQUITIN-LIKE DOMAIN-CONTAINING CTD PHOSPHATASE 1"/>
    <property type="match status" value="1"/>
</dbReference>
<protein>
    <recommendedName>
        <fullName evidence="3">protein-serine/threonine phosphatase</fullName>
        <ecNumber evidence="3">3.1.3.16</ecNumber>
    </recommendedName>
    <alternativeName>
        <fullName evidence="9">Nuclear proteasome inhibitor UBLCP1</fullName>
    </alternativeName>
</protein>
<dbReference type="PANTHER" id="PTHR48493:SF1">
    <property type="entry name" value="UBIQUITIN-LIKE DOMAIN-CONTAINING CTD PHOSPHATASE 1"/>
    <property type="match status" value="1"/>
</dbReference>
<feature type="domain" description="Ubiquitin-like" evidence="13">
    <location>
        <begin position="370"/>
        <end position="439"/>
    </location>
</feature>
<feature type="region of interest" description="Disordered" evidence="12">
    <location>
        <begin position="257"/>
        <end position="276"/>
    </location>
</feature>
<accession>A0A9P5RTY7</accession>
<evidence type="ECO:0000256" key="3">
    <source>
        <dbReference type="ARBA" id="ARBA00013081"/>
    </source>
</evidence>
<dbReference type="InterPro" id="IPR036412">
    <property type="entry name" value="HAD-like_sf"/>
</dbReference>
<dbReference type="Gene3D" id="3.10.20.90">
    <property type="entry name" value="Phosphatidylinositol 3-kinase Catalytic Subunit, Chain A, domain 1"/>
    <property type="match status" value="1"/>
</dbReference>
<evidence type="ECO:0000256" key="11">
    <source>
        <dbReference type="ARBA" id="ARBA00048336"/>
    </source>
</evidence>
<keyword evidence="8" id="KW-0539">Nucleus</keyword>
<keyword evidence="5" id="KW-0378">Hydrolase</keyword>
<comment type="cofactor">
    <cofactor evidence="1">
        <name>Mg(2+)</name>
        <dbReference type="ChEBI" id="CHEBI:18420"/>
    </cofactor>
</comment>
<dbReference type="InterPro" id="IPR004274">
    <property type="entry name" value="FCP1_dom"/>
</dbReference>
<evidence type="ECO:0000256" key="7">
    <source>
        <dbReference type="ARBA" id="ARBA00022912"/>
    </source>
</evidence>
<feature type="region of interest" description="Disordered" evidence="12">
    <location>
        <begin position="310"/>
        <end position="341"/>
    </location>
</feature>
<dbReference type="EMBL" id="JAAAUQ010000749">
    <property type="protein sequence ID" value="KAF9147832.1"/>
    <property type="molecule type" value="Genomic_DNA"/>
</dbReference>
<organism evidence="15 16">
    <name type="scientific">Linnemannia schmuckeri</name>
    <dbReference type="NCBI Taxonomy" id="64567"/>
    <lineage>
        <taxon>Eukaryota</taxon>
        <taxon>Fungi</taxon>
        <taxon>Fungi incertae sedis</taxon>
        <taxon>Mucoromycota</taxon>
        <taxon>Mortierellomycotina</taxon>
        <taxon>Mortierellomycetes</taxon>
        <taxon>Mortierellales</taxon>
        <taxon>Mortierellaceae</taxon>
        <taxon>Linnemannia</taxon>
    </lineage>
</organism>
<evidence type="ECO:0000256" key="10">
    <source>
        <dbReference type="ARBA" id="ARBA00047761"/>
    </source>
</evidence>
<dbReference type="Gene3D" id="3.40.50.1820">
    <property type="entry name" value="alpha/beta hydrolase"/>
    <property type="match status" value="1"/>
</dbReference>
<comment type="catalytic activity">
    <reaction evidence="10">
        <text>O-phospho-L-seryl-[protein] + H2O = L-seryl-[protein] + phosphate</text>
        <dbReference type="Rhea" id="RHEA:20629"/>
        <dbReference type="Rhea" id="RHEA-COMP:9863"/>
        <dbReference type="Rhea" id="RHEA-COMP:11604"/>
        <dbReference type="ChEBI" id="CHEBI:15377"/>
        <dbReference type="ChEBI" id="CHEBI:29999"/>
        <dbReference type="ChEBI" id="CHEBI:43474"/>
        <dbReference type="ChEBI" id="CHEBI:83421"/>
        <dbReference type="EC" id="3.1.3.16"/>
    </reaction>
</comment>
<keyword evidence="6" id="KW-0460">Magnesium</keyword>
<keyword evidence="4" id="KW-0479">Metal-binding</keyword>
<dbReference type="NCBIfam" id="TIGR02245">
    <property type="entry name" value="HAD_IIID1"/>
    <property type="match status" value="1"/>
</dbReference>
<dbReference type="SUPFAM" id="SSF56784">
    <property type="entry name" value="HAD-like"/>
    <property type="match status" value="1"/>
</dbReference>
<dbReference type="OrthoDB" id="1711508at2759"/>
<reference evidence="15" key="1">
    <citation type="journal article" date="2020" name="Fungal Divers.">
        <title>Resolving the Mortierellaceae phylogeny through synthesis of multi-gene phylogenetics and phylogenomics.</title>
        <authorList>
            <person name="Vandepol N."/>
            <person name="Liber J."/>
            <person name="Desiro A."/>
            <person name="Na H."/>
            <person name="Kennedy M."/>
            <person name="Barry K."/>
            <person name="Grigoriev I.V."/>
            <person name="Miller A.N."/>
            <person name="O'Donnell K."/>
            <person name="Stajich J.E."/>
            <person name="Bonito G."/>
        </authorList>
    </citation>
    <scope>NUCLEOTIDE SEQUENCE</scope>
    <source>
        <strain evidence="15">NRRL 6426</strain>
    </source>
</reference>
<dbReference type="InterPro" id="IPR000626">
    <property type="entry name" value="Ubiquitin-like_dom"/>
</dbReference>
<sequence length="681" mass="74784">MEIRITDACCNTPATKTAWVKKGAFKPLSKQVAGIERRTYRTGPTNSKLGVVSLIDIHGFHPTTVQFLDTLGDKGFQVSAIDLFLNGPMPDEYMGDMAKLGGWIRTNAEYTNNHVGELVKIAAQDLKADGCESLFIIGHCWGVHLAIRAASEPDQVFLGVAGPHPTAVTLPLVANLKCPLALFPAMDDPDMVPIIQAVQDKGFSTPSVHVRFDKAPHGFCGGRGDWTIPEHNEAAAQVLQKTSEFFTALAAKKEDSNAALTSGTATGGGATTTTTKSNDDLTLKALKDAAAVMTAGSSEDQDMDLKQADSMDSLTDSSLSSSDISEASDDTTAPALPLSSSSGSATLAGMATSTTITTQDHLNENNKRLISLTAQWNGKKLPFEVDLDYTIGELKNKLMELTNVEPKRQKLMLIRGKLPDDSVVLSSLSLKNNQTFLMMGTPEAKVIKAPEVMPDVLNDLEEDYTPDDEAFASMAQNQKSLRNTIAKCDINIMHPMRPGKKLLVLDLDYTLIDCKALNNPLVEVMRPGLHEFLSVCYEEYDIVIWSQTSWRALEAKVTTIGLLTHADYKISFVMDISTMFSVLSQRDGKPFKHQVKALDIIYSKFPQYSAKNTVHVDDLSRNFAMNPKSGVKIGAYKNGALSRHTDRELYHLAKYLLFISKSNDFKEHDHKNWKSHRKSHR</sequence>
<proteinExistence type="predicted"/>